<evidence type="ECO:0008006" key="3">
    <source>
        <dbReference type="Google" id="ProtNLM"/>
    </source>
</evidence>
<evidence type="ECO:0000313" key="1">
    <source>
        <dbReference type="EMBL" id="SIT59530.1"/>
    </source>
</evidence>
<dbReference type="Gene3D" id="3.10.129.10">
    <property type="entry name" value="Hotdog Thioesterase"/>
    <property type="match status" value="1"/>
</dbReference>
<proteinExistence type="predicted"/>
<reference evidence="2" key="1">
    <citation type="submission" date="2017-01" db="EMBL/GenBank/DDBJ databases">
        <authorList>
            <person name="Brunel B."/>
        </authorList>
    </citation>
    <scope>NUCLEOTIDE SEQUENCE [LARGE SCALE GENOMIC DNA]</scope>
</reference>
<dbReference type="SUPFAM" id="SSF54637">
    <property type="entry name" value="Thioesterase/thiol ester dehydrase-isomerase"/>
    <property type="match status" value="1"/>
</dbReference>
<evidence type="ECO:0000313" key="2">
    <source>
        <dbReference type="Proteomes" id="UP000188388"/>
    </source>
</evidence>
<dbReference type="STRING" id="1631249.BQ8794_70460"/>
<organism evidence="1 2">
    <name type="scientific">Mesorhizobium prunaredense</name>
    <dbReference type="NCBI Taxonomy" id="1631249"/>
    <lineage>
        <taxon>Bacteria</taxon>
        <taxon>Pseudomonadati</taxon>
        <taxon>Pseudomonadota</taxon>
        <taxon>Alphaproteobacteria</taxon>
        <taxon>Hyphomicrobiales</taxon>
        <taxon>Phyllobacteriaceae</taxon>
        <taxon>Mesorhizobium</taxon>
    </lineage>
</organism>
<protein>
    <recommendedName>
        <fullName evidence="3">Thioesterase</fullName>
    </recommendedName>
</protein>
<dbReference type="AlphaFoldDB" id="A0A1R3VHY0"/>
<dbReference type="Pfam" id="PF13279">
    <property type="entry name" value="4HBT_2"/>
    <property type="match status" value="1"/>
</dbReference>
<name>A0A1R3VHY0_9HYPH</name>
<dbReference type="Proteomes" id="UP000188388">
    <property type="component" value="Unassembled WGS sequence"/>
</dbReference>
<dbReference type="EMBL" id="FTPD01000067">
    <property type="protein sequence ID" value="SIT59530.1"/>
    <property type="molecule type" value="Genomic_DNA"/>
</dbReference>
<sequence>MRRFNVLERTLCVQLDARRSSLTNHVLSSQKEVSMSTAAPFVSPAMAIEKDWIDYNGHLNMAYYNVLFDRCSDEAFEIMGMGPDYAKQRRLTIYTAEVHVCYIRELHLDHKVYVSFQLLDHDDKRLRAYQEIRHVDGWLAATSESLSLHVDMSGPKVAPFPADVLAKVEVMRAAHAALPMPERAGRSIGIRRKAPEPQSDRR</sequence>
<keyword evidence="2" id="KW-1185">Reference proteome</keyword>
<dbReference type="CDD" id="cd00586">
    <property type="entry name" value="4HBT"/>
    <property type="match status" value="1"/>
</dbReference>
<dbReference type="InterPro" id="IPR029069">
    <property type="entry name" value="HotDog_dom_sf"/>
</dbReference>
<gene>
    <name evidence="1" type="ORF">BQ8794_70460</name>
</gene>
<accession>A0A1R3VHY0</accession>